<feature type="compositionally biased region" description="Acidic residues" evidence="2">
    <location>
        <begin position="401"/>
        <end position="413"/>
    </location>
</feature>
<dbReference type="GeneID" id="96999892"/>
<dbReference type="EMBL" id="AGEI01000024">
    <property type="protein sequence ID" value="EHR33223.1"/>
    <property type="molecule type" value="Genomic_DNA"/>
</dbReference>
<name>H3NPJ5_9FIRM</name>
<dbReference type="eggNOG" id="COG5263">
    <property type="taxonomic scope" value="Bacteria"/>
</dbReference>
<feature type="region of interest" description="Disordered" evidence="2">
    <location>
        <begin position="270"/>
        <end position="430"/>
    </location>
</feature>
<feature type="compositionally biased region" description="Acidic residues" evidence="2">
    <location>
        <begin position="367"/>
        <end position="390"/>
    </location>
</feature>
<reference evidence="3 4" key="1">
    <citation type="submission" date="2012-01" db="EMBL/GenBank/DDBJ databases">
        <title>The Genome Sequence of Helcococcus kunzii ATCC 51366.</title>
        <authorList>
            <consortium name="The Broad Institute Genome Sequencing Platform"/>
            <person name="Earl A."/>
            <person name="Ward D."/>
            <person name="Feldgarden M."/>
            <person name="Gevers D."/>
            <person name="Huys G."/>
            <person name="Young S.K."/>
            <person name="Zeng Q."/>
            <person name="Gargeya S."/>
            <person name="Fitzgerald M."/>
            <person name="Haas B."/>
            <person name="Abouelleil A."/>
            <person name="Alvarado L."/>
            <person name="Arachchi H.M."/>
            <person name="Berlin A."/>
            <person name="Chapman S.B."/>
            <person name="Gearin G."/>
            <person name="Goldberg J."/>
            <person name="Griggs A."/>
            <person name="Gujja S."/>
            <person name="Hansen M."/>
            <person name="Heiman D."/>
            <person name="Howarth C."/>
            <person name="Larimer J."/>
            <person name="Lui A."/>
            <person name="MacDonald P.J.P."/>
            <person name="McCowen C."/>
            <person name="Montmayeur A."/>
            <person name="Murphy C."/>
            <person name="Neiman D."/>
            <person name="Pearson M."/>
            <person name="Priest M."/>
            <person name="Roberts A."/>
            <person name="Saif S."/>
            <person name="Shea T."/>
            <person name="Sisk P."/>
            <person name="Stolte C."/>
            <person name="Sykes S."/>
            <person name="Wortman J."/>
            <person name="Nusbaum C."/>
            <person name="Birren B."/>
        </authorList>
    </citation>
    <scope>NUCLEOTIDE SEQUENCE [LARGE SCALE GENOMIC DNA]</scope>
    <source>
        <strain evidence="3 4">ATCC 51366</strain>
    </source>
</reference>
<gene>
    <name evidence="3" type="ORF">HMPREF9709_01267</name>
</gene>
<dbReference type="RefSeq" id="WP_005398782.1">
    <property type="nucleotide sequence ID" value="NZ_JH601088.1"/>
</dbReference>
<evidence type="ECO:0000313" key="3">
    <source>
        <dbReference type="EMBL" id="EHR33223.1"/>
    </source>
</evidence>
<dbReference type="Pfam" id="PF19127">
    <property type="entry name" value="Choline_bind_3"/>
    <property type="match status" value="1"/>
</dbReference>
<dbReference type="AlphaFoldDB" id="H3NPJ5"/>
<sequence>MKKSSLRIKLKDENENKVIEVNREKYKQPVDGDQTLNDRARKKIQDSILEQVKKNIVVEEKKENDWAKYEGGNKVEASNWEDFDFLEKNVEKPKDDSTVSLNLYVKDANGLISELRDTVKVKIKKHVKPKSTKIFQTRDTITFSMTKEEFEELAKRPYTINDGHRFNYYIENKAGLKAQKRVYEDSDLLANTPVKLQYIDKDKTVYDYENNEKHVFELKSDQNGKEKTIDPWDFFKTPGEYEFVYSAGHNIDAEISKVTVNLIVVGKASSEEEKENIDLQEQNNAEDSEDSEIKVEEKDNADTEQVTEDATVEHSKEGATEDVAVEHSKEEADEDANGENSEEQVAEEGNVEESEEQIIEEGKVENSEEQIAEEGNVEDSEEQIAEEGTVEDSKEQVADEANVEDSQIQDENVDAQKLSEEPQEDEKEVNGWVKSGDKWTYFEHGKQARSEWKWIKNAWKFFNSKGESMAQFYHENGMIWLSLEGPDTRYQKGWWTNPENGYRYFFRKSSGTMVKGRQFIDGNWRFFRSSGTMATGWQKLSQGWMYFRLGTGTQAFGWQFIEGKWRYLMPETGVRVSGKKIIDGKMYNFTWDGKLIGKK</sequence>
<evidence type="ECO:0000313" key="4">
    <source>
        <dbReference type="Proteomes" id="UP000004191"/>
    </source>
</evidence>
<feature type="compositionally biased region" description="Acidic residues" evidence="2">
    <location>
        <begin position="331"/>
        <end position="359"/>
    </location>
</feature>
<evidence type="ECO:0000256" key="1">
    <source>
        <dbReference type="ARBA" id="ARBA00022737"/>
    </source>
</evidence>
<protein>
    <submittedName>
        <fullName evidence="3">Uncharacterized protein</fullName>
    </submittedName>
</protein>
<accession>H3NPJ5</accession>
<dbReference type="Gene3D" id="2.10.270.10">
    <property type="entry name" value="Cholin Binding"/>
    <property type="match status" value="2"/>
</dbReference>
<keyword evidence="4" id="KW-1185">Reference proteome</keyword>
<keyword evidence="1" id="KW-0677">Repeat</keyword>
<feature type="compositionally biased region" description="Basic and acidic residues" evidence="2">
    <location>
        <begin position="311"/>
        <end position="330"/>
    </location>
</feature>
<proteinExistence type="predicted"/>
<dbReference type="STRING" id="883114.HMPREF9709_01267"/>
<feature type="compositionally biased region" description="Basic and acidic residues" evidence="2">
    <location>
        <begin position="291"/>
        <end position="301"/>
    </location>
</feature>
<comment type="caution">
    <text evidence="3">The sequence shown here is derived from an EMBL/GenBank/DDBJ whole genome shotgun (WGS) entry which is preliminary data.</text>
</comment>
<dbReference type="Proteomes" id="UP000004191">
    <property type="component" value="Unassembled WGS sequence"/>
</dbReference>
<organism evidence="3 4">
    <name type="scientific">Helcococcus kunzii ATCC 51366</name>
    <dbReference type="NCBI Taxonomy" id="883114"/>
    <lineage>
        <taxon>Bacteria</taxon>
        <taxon>Bacillati</taxon>
        <taxon>Bacillota</taxon>
        <taxon>Tissierellia</taxon>
        <taxon>Tissierellales</taxon>
        <taxon>Peptoniphilaceae</taxon>
        <taxon>Helcococcus</taxon>
    </lineage>
</organism>
<dbReference type="InterPro" id="IPR018337">
    <property type="entry name" value="Cell_wall/Cho-bd_repeat"/>
</dbReference>
<dbReference type="SUPFAM" id="SSF69360">
    <property type="entry name" value="Cell wall binding repeat"/>
    <property type="match status" value="1"/>
</dbReference>
<evidence type="ECO:0000256" key="2">
    <source>
        <dbReference type="SAM" id="MobiDB-lite"/>
    </source>
</evidence>
<dbReference type="HOGENOM" id="CLU_455452_0_0_9"/>